<dbReference type="PROSITE" id="PS50157">
    <property type="entry name" value="ZINC_FINGER_C2H2_2"/>
    <property type="match status" value="3"/>
</dbReference>
<evidence type="ECO:0000256" key="8">
    <source>
        <dbReference type="SAM" id="MobiDB-lite"/>
    </source>
</evidence>
<evidence type="ECO:0000313" key="11">
    <source>
        <dbReference type="EMBL" id="CAL4764120.1"/>
    </source>
</evidence>
<feature type="compositionally biased region" description="Polar residues" evidence="8">
    <location>
        <begin position="944"/>
        <end position="956"/>
    </location>
</feature>
<organism evidence="10">
    <name type="scientific">Cladocopium goreaui</name>
    <dbReference type="NCBI Taxonomy" id="2562237"/>
    <lineage>
        <taxon>Eukaryota</taxon>
        <taxon>Sar</taxon>
        <taxon>Alveolata</taxon>
        <taxon>Dinophyceae</taxon>
        <taxon>Suessiales</taxon>
        <taxon>Symbiodiniaceae</taxon>
        <taxon>Cladocopium</taxon>
    </lineage>
</organism>
<dbReference type="EMBL" id="CAMXCT020000298">
    <property type="protein sequence ID" value="CAL1130183.1"/>
    <property type="molecule type" value="Genomic_DNA"/>
</dbReference>
<dbReference type="Pfam" id="PF00078">
    <property type="entry name" value="RVT_1"/>
    <property type="match status" value="1"/>
</dbReference>
<dbReference type="GO" id="GO:0005634">
    <property type="term" value="C:nucleus"/>
    <property type="evidence" value="ECO:0007669"/>
    <property type="project" value="UniProtKB-SubCell"/>
</dbReference>
<dbReference type="Gene3D" id="3.30.160.60">
    <property type="entry name" value="Classic Zinc Finger"/>
    <property type="match status" value="1"/>
</dbReference>
<dbReference type="InterPro" id="IPR038765">
    <property type="entry name" value="Papain-like_cys_pep_sf"/>
</dbReference>
<dbReference type="OrthoDB" id="9439903at2759"/>
<dbReference type="Gene3D" id="3.60.10.10">
    <property type="entry name" value="Endonuclease/exonuclease/phosphatase"/>
    <property type="match status" value="1"/>
</dbReference>
<evidence type="ECO:0000256" key="5">
    <source>
        <dbReference type="ARBA" id="ARBA00022833"/>
    </source>
</evidence>
<feature type="domain" description="C2H2-type" evidence="9">
    <location>
        <begin position="1734"/>
        <end position="1762"/>
    </location>
</feature>
<dbReference type="EMBL" id="CAMXCT030000298">
    <property type="protein sequence ID" value="CAL4764120.1"/>
    <property type="molecule type" value="Genomic_DNA"/>
</dbReference>
<evidence type="ECO:0000256" key="3">
    <source>
        <dbReference type="ARBA" id="ARBA00022737"/>
    </source>
</evidence>
<proteinExistence type="predicted"/>
<evidence type="ECO:0000256" key="6">
    <source>
        <dbReference type="ARBA" id="ARBA00023242"/>
    </source>
</evidence>
<feature type="region of interest" description="Disordered" evidence="8">
    <location>
        <begin position="2211"/>
        <end position="2247"/>
    </location>
</feature>
<gene>
    <name evidence="10" type="ORF">C1SCF055_LOCUS5001</name>
</gene>
<evidence type="ECO:0000256" key="2">
    <source>
        <dbReference type="ARBA" id="ARBA00022723"/>
    </source>
</evidence>
<feature type="domain" description="C2H2-type" evidence="9">
    <location>
        <begin position="3674"/>
        <end position="3698"/>
    </location>
</feature>
<sequence>MGGTEVHCTFPESTTKWTKRHGMQPPMCNRTLGGPDTAHGNSKVEKRSLLRAYKRSLTVGSAWYRGKHYTSDTLERMGCRLRSPTHAQPLTPGLQSDWQKCNSKHGSKGRIKFWQWNSGGLASHTMDEVKAWLVMNCVDIGIIVETRLSFDSHWTDKHWHHIHSGEGGNRGKGILILISKRMCQMNQLRWQIHDSGRLIHLRMQLQPRAIDLVACYQHTFQATRRNQQARDQWWTLLAQVLSGLPNRHCLILAGDFNCSVPASPGCVGTSKFAWRGNNVTGTYHGDHPKFLQILRDNALTVLNSWTASAGPTYVHCDQASRIDHICVRQSYADGEAKNVQHLWHSPFLNQTEVGHVPLLTTIAKYWIPDNRSDKIHNVTLQQRQMSRQAFLSQSDTWREFTTVSQQLLLDHLRAPVPDADAALQSLHREMLSLQFARPPGVPFSLQQLEKALSLIPVTKATAKPFEIIQLLAYWHEATDYFVQHDLDTTQIPIGRGVRQGCKAAPGLWNSFMVLLLHDLNMHIPLSWIQNCLTIYADDFHVGTSFTCMEEFCLFHHFIGILFLTMQSLDMSINPGKSVALIELRGSESKAARARFVRRDHNGDSLKIIIPGGAAIHIPICKSTKYLGVIISYGSFEDCSLKHRLKLMHVGFRRLQRWLTGKHSLSQIPHGDPWTQRPDNGVNFVFSVFLLLLIWFNTFRLHMDFKVEDQWIEACFDGKMTQVLQSAATRMRLTVVCQACNKGCKRAADLALQLAMSYHRAHREPFAPMLITDMMLQAILSAKLPRAPKYRLEQALVHRQFADTWQDPELLQFLRTYCLYCGHQTHTSDLALHLREEHACGHNTCLFYMEQLLPTVHALNPDDYQCQLCGLIFNLPVHLGTDQPAHDRIVLALSHLKGSCPTLLQLSLLFGALLHGRQLRHGDGGHLHHQSDAGGFWSHHAHAGQESQPDAQSETLQGPSKRRHRPRGRGSTGHTTTGDQAHDADDAADGSNGGQTRSRMEQSTQNRSIHSFLNPDPQGALHQLVQETAQWKQQMENPSKSQMRPLRQHLILTLLQTLHTNAGKIVESKEQDPLHQTSVQKGLILADKSFPFHRWDAHTQKLLIDKKQPVSSQKMFQHLTELQEMVLDRDLVVRFHALKAVSDKDLAAVPWRLQINLRNNRDMRVAYTSELAAAMQKTVSGLIMQNDRNWCYINSVMYGLLWTLLCLDRPAFDLWGAHGPELVAFLIQHSCKIAVLADIPWLAPILRNWGPTQEQKDCAECAQKILTWLAADAFDMGWERRLDTCDGFITMDVNSACTPIILTFTRDMHTHGSCTFSGLISSWSQENSMQAALKTASPCICLQLDRHYQDEVGNIFKTNCAIELETEVAMPVFTQHDLQTEHVGYIPIAGVAHLGMDRAGHCRSIMKIQPSLVTATRPAAWLTTEDDERPTPTWDVPAWFKCNAALIWLVRTDMLNLMPQNPLHTMKLLSNTSCCIFWSGILINENNATDGQEHKGLNFINGGLATQTPLYNRNARSERQSQQEAVCKYDITPFQRFPVHSKHLRDLRQPSLENLIKVVLMKLVIIFDCTRQSVNLLPNNHIAEYKSVIPMAGYCILKQLPTGSVTGLLNCTMMPMRNVEQGHHLPTSKAHPTLSPAAGVTSHYVVTSSAQFKLTLHRIGQTLDILEDAKLSINLEKTFALMRLVLTESWFLQRQRHSDRIPVQPDIEEVEHRVRVQELLQYARGDQITPVRSALVCQHCGKVYTTRHGLLQHARRYHRAEQAVEEATALDIDMQCQIYQAVTLNACEDLLLQEDIQHFLSTRCLKCQKTYAGRRALSRHIKQNHASEWHECELRAMQLDIQWKPIYGCVCKPTMHTKHICQMYLQFILLRLDHERQMMPLLVAEPPDVILSVVEQIEPLLWLGFAQNLYSKSQLRLNLTRHCQVCGYTGLNAEDLRLHMHAIHPVHLQESQYLIEMFNWCMFMEMGCFCNPSPGWGELHHECVGLTQLALIAASYGWQVVLPWPFTSQDLIGLLGNLLPCSALQRITMALMTRNFHQLWEDTELLTMLATHCLVYQEPVAMSHIQAHLVVAHQITNDRLKYVTHQLSAVFDQISMAEERCDWCHELLHTYLDADDVMQVDVHAHLQKCPMITQLAMLLMHPRWSVPALQPLTWATQERICENRRKHELKLWQFNVSTSDTYGQSLEPASEGIDSAMRIWGNLLTKEQMNNLGITPPVHRDKGREGKRPRTDRKTDRKDRSASESTTTVPTEVLGTLCRLVLRHEDTINSLLQKSQFIVHLATGPGSVLPLLMDASRTWHQQETKPIPLRHLLVQTMVQELERRLKTLMEATPTAELFQDCKSYHLVKDDTNRSMPFLRWSHQRKCLEPTEQACLPINEVHRSLQNILRLLADHRVTLRFHSLKKVQDTKENQQAVPWIWTVAQRHDPELWHEVAKLAYHSSWQLIQVRLRPQGLDRTPLAKQIQKMMCFCRAAEEVGHQIILTLDRTMQNEDPTQFRSFSTLTRTGEEEQTAEEQTLGYWWHSIPARAGTHGLCTVICCEASDTPQLDFAQLRHWPHWICKLLHIFCVVLLIQQFQMTDQTWSGGEGCVLSTEDTEAPETWETALINQLGAKQRGFRPTNCFGNSWPQLDSVKKRSLKRAYTRALRDGSCWYKGQCYTAQHFAGVPAPSSQRLPATRAQGFHNHTQCNLRHQSRKYLRYLSWNGGGMSAHRLEEVKQWCRCQCIDILVLTETRWQFSNEWMDNHWISLHTGVTSTVDYHSREDMLAVMPLSGTPRCVLALLILMKASISMQQRDQGRQAFLTSSPAWQAFMDASAAVIQQHLTQVDPLDPTMIPELHRITSAVYVQHFPCHVQQRETLPDEAGRSLIMDKWRHRDCWKKLLLPSARNILRAWFHMTRFKLLRKEHRRHAYAARQQRFDAILDQAQTAANQHDSYQLFRVINRFSPKTSKRRLQLRNVHGNLATPTEERAMLHAFVAKTWSGPETVPRLFPATTGLPFDQDALLKALEQIPISKAVARPFTPGLIWKSHANLLAPPLFRILQQLWDCPEPRVPACWRDAWLILIPKPLKAACSPDALRPLALQEPIGLSRILYYFGIIMEVLQDKGLVINTTKSAVILTMGGTNFRQARSTLTFFNRDGEWIEIKGRAKTFTLPVVKQTKYLGAMVSYMQFEDATVKYRVGLAKVAFARLKKWLTARRGLIAQSRLRLWSTCVYPILTYGIFTIGLTRQCLQMLQTTMITMLRQIHHDHAYNTGRTHTQALHFHGLDHPLLWLWRAADTLLLSATKQRLPCVPHDICNQLDWSPVQAAKDLIATVHDSGLLVPDNMIPSAEVATDMIFQCQHCSFRASSLSVLRRHCTQVHGNARYRRFVPQVSQYMHQGLPVCMQCGLSFTTWRRFIIHVQRGCQAASMEARTARPIAPFADSANPPTGSSEGVTTLLTSADIDTIQKLEFGPRLLTLIKHRRWPELLRERASCLYLSRHCLLCGQYVGRAQAMHHHVRAVHRAAIDQVQTKATQLTNLHSDESPCTACGVTFIYGHSCNVWFQVALLIVHGPRMTATSTTELPVHLQCEICGTTCETSQELHAHLRQEHRLVSSVWQESRDSFQGDPVCNHCHLLFQTMAGLRSHINQGRCEKFDPDLSSTPSPVLDIWREACCQGAFEQVLQSSHNKLRLTLQCQCCPKRYTRAADLSAHIQGSHAEIWSAAQSLVHQMVQRYYGTLGCVCNPSCNVNRLHHICLPFWQLAMQFVRLPNAIYMPACQRTTEIARVLPPHVPADQRETLEQALGRYDLTMVWTDSLLLDTLSGSCLLCGLDMLPAELYYHLHEMENDGAVQQMLQSFQNLVLPLDPNLKLQPNPGASKKQRRLPAEEANGRAPPPGHRQEQAQDQRKILEMMARLLLRVDRDLQVLQRETTFIFYFSCNEDTGVLPQLLQAADKWHKDMQEGASSSKMPLRQVLLQTVIHTLATRVTKLLEAQEDSPLMQAARKSHILLENKTVPFMEWNGHEQRLQISSKTPVSLTKMSQHCTELMDSFSNANLIMKFHSLPTKQGSLVTPWRLQMSCREDRTYELLAHLAQSQIWTLLAASLKLHNQHQSSLATNIEISLGLKPNKGQGKGKTRHKGKAMKELKTEA</sequence>
<dbReference type="InterPro" id="IPR005135">
    <property type="entry name" value="Endo/exonuclease/phosphatase"/>
</dbReference>
<feature type="region of interest" description="Disordered" evidence="8">
    <location>
        <begin position="922"/>
        <end position="1016"/>
    </location>
</feature>
<keyword evidence="3" id="KW-0677">Repeat</keyword>
<dbReference type="GO" id="GO:0008270">
    <property type="term" value="F:zinc ion binding"/>
    <property type="evidence" value="ECO:0007669"/>
    <property type="project" value="UniProtKB-KW"/>
</dbReference>
<dbReference type="InterPro" id="IPR013087">
    <property type="entry name" value="Znf_C2H2_type"/>
</dbReference>
<dbReference type="PROSITE" id="PS00028">
    <property type="entry name" value="ZINC_FINGER_C2H2_1"/>
    <property type="match status" value="5"/>
</dbReference>
<evidence type="ECO:0000259" key="9">
    <source>
        <dbReference type="PROSITE" id="PS50157"/>
    </source>
</evidence>
<protein>
    <submittedName>
        <fullName evidence="11">Reverse transcriptase domain-containing protein</fullName>
    </submittedName>
</protein>
<keyword evidence="4 7" id="KW-0863">Zinc-finger</keyword>
<feature type="compositionally biased region" description="Polar residues" evidence="8">
    <location>
        <begin position="994"/>
        <end position="1010"/>
    </location>
</feature>
<dbReference type="SMART" id="SM00355">
    <property type="entry name" value="ZnF_C2H2"/>
    <property type="match status" value="10"/>
</dbReference>
<dbReference type="PANTHER" id="PTHR24406">
    <property type="entry name" value="TRANSCRIPTIONAL REPRESSOR CTCFL-RELATED"/>
    <property type="match status" value="1"/>
</dbReference>
<comment type="subcellular location">
    <subcellularLocation>
        <location evidence="1">Nucleus</location>
    </subcellularLocation>
</comment>
<keyword evidence="2" id="KW-0479">Metal-binding</keyword>
<feature type="compositionally biased region" description="Basic and acidic residues" evidence="8">
    <location>
        <begin position="2217"/>
        <end position="2241"/>
    </location>
</feature>
<name>A0A9P1BQT3_9DINO</name>
<evidence type="ECO:0000313" key="12">
    <source>
        <dbReference type="Proteomes" id="UP001152797"/>
    </source>
</evidence>
<evidence type="ECO:0000313" key="10">
    <source>
        <dbReference type="EMBL" id="CAI3976808.1"/>
    </source>
</evidence>
<keyword evidence="6" id="KW-0539">Nucleus</keyword>
<feature type="domain" description="C2H2-type" evidence="9">
    <location>
        <begin position="1801"/>
        <end position="1829"/>
    </location>
</feature>
<keyword evidence="12" id="KW-1185">Reference proteome</keyword>
<comment type="caution">
    <text evidence="10">The sequence shown here is derived from an EMBL/GenBank/DDBJ whole genome shotgun (WGS) entry which is preliminary data.</text>
</comment>
<feature type="region of interest" description="Disordered" evidence="8">
    <location>
        <begin position="3849"/>
        <end position="3884"/>
    </location>
</feature>
<evidence type="ECO:0000256" key="4">
    <source>
        <dbReference type="ARBA" id="ARBA00022771"/>
    </source>
</evidence>
<dbReference type="SUPFAM" id="SSF56219">
    <property type="entry name" value="DNase I-like"/>
    <property type="match status" value="1"/>
</dbReference>
<keyword evidence="5" id="KW-0862">Zinc</keyword>
<keyword evidence="11" id="KW-0548">Nucleotidyltransferase</keyword>
<accession>A0A9P1BQT3</accession>
<feature type="region of interest" description="Disordered" evidence="8">
    <location>
        <begin position="4106"/>
        <end position="4130"/>
    </location>
</feature>
<evidence type="ECO:0000256" key="1">
    <source>
        <dbReference type="ARBA" id="ARBA00004123"/>
    </source>
</evidence>
<feature type="compositionally biased region" description="Basic residues" evidence="8">
    <location>
        <begin position="4112"/>
        <end position="4121"/>
    </location>
</feature>
<reference evidence="10" key="1">
    <citation type="submission" date="2022-10" db="EMBL/GenBank/DDBJ databases">
        <authorList>
            <person name="Chen Y."/>
            <person name="Dougan E. K."/>
            <person name="Chan C."/>
            <person name="Rhodes N."/>
            <person name="Thang M."/>
        </authorList>
    </citation>
    <scope>NUCLEOTIDE SEQUENCE</scope>
</reference>
<dbReference type="GO" id="GO:0003964">
    <property type="term" value="F:RNA-directed DNA polymerase activity"/>
    <property type="evidence" value="ECO:0007669"/>
    <property type="project" value="UniProtKB-KW"/>
</dbReference>
<dbReference type="EMBL" id="CAMXCT010000298">
    <property type="protein sequence ID" value="CAI3976808.1"/>
    <property type="molecule type" value="Genomic_DNA"/>
</dbReference>
<evidence type="ECO:0000256" key="7">
    <source>
        <dbReference type="PROSITE-ProRule" id="PRU00042"/>
    </source>
</evidence>
<dbReference type="Proteomes" id="UP001152797">
    <property type="component" value="Unassembled WGS sequence"/>
</dbReference>
<keyword evidence="11" id="KW-0808">Transferase</keyword>
<keyword evidence="11" id="KW-0695">RNA-directed DNA polymerase</keyword>
<dbReference type="SUPFAM" id="SSF54001">
    <property type="entry name" value="Cysteine proteinases"/>
    <property type="match status" value="1"/>
</dbReference>
<dbReference type="InterPro" id="IPR036691">
    <property type="entry name" value="Endo/exonu/phosph_ase_sf"/>
</dbReference>
<dbReference type="InterPro" id="IPR050888">
    <property type="entry name" value="ZnF_C2H2-type_TF"/>
</dbReference>
<dbReference type="InterPro" id="IPR000477">
    <property type="entry name" value="RT_dom"/>
</dbReference>
<dbReference type="Pfam" id="PF03372">
    <property type="entry name" value="Exo_endo_phos"/>
    <property type="match status" value="1"/>
</dbReference>
<reference evidence="11 12" key="2">
    <citation type="submission" date="2024-05" db="EMBL/GenBank/DDBJ databases">
        <authorList>
            <person name="Chen Y."/>
            <person name="Shah S."/>
            <person name="Dougan E. K."/>
            <person name="Thang M."/>
            <person name="Chan C."/>
        </authorList>
    </citation>
    <scope>NUCLEOTIDE SEQUENCE [LARGE SCALE GENOMIC DNA]</scope>
</reference>